<dbReference type="OrthoDB" id="9909695at2"/>
<gene>
    <name evidence="1" type="ORF">SAMN05421866_4184</name>
</gene>
<accession>A0A1M5WRP3</accession>
<evidence type="ECO:0000313" key="1">
    <source>
        <dbReference type="EMBL" id="SHH89774.1"/>
    </source>
</evidence>
<dbReference type="AlphaFoldDB" id="A0A1M5WRP3"/>
<dbReference type="STRING" id="421058.SAMN05421866_4184"/>
<keyword evidence="2" id="KW-1185">Reference proteome</keyword>
<sequence>MLEEIKSEEIKIKVSICNMCKGWVRSAKWHKLNKKERNAFYREVSKYELDINTLTFTEAKEFNTPMCECT</sequence>
<name>A0A1M5WRP3_9FLAO</name>
<reference evidence="2" key="1">
    <citation type="submission" date="2016-11" db="EMBL/GenBank/DDBJ databases">
        <authorList>
            <person name="Varghese N."/>
            <person name="Submissions S."/>
        </authorList>
    </citation>
    <scope>NUCLEOTIDE SEQUENCE [LARGE SCALE GENOMIC DNA]</scope>
    <source>
        <strain evidence="2">DSM 19055</strain>
    </source>
</reference>
<dbReference type="RefSeq" id="WP_073066504.1">
    <property type="nucleotide sequence ID" value="NZ_FQWT01000008.1"/>
</dbReference>
<evidence type="ECO:0000313" key="2">
    <source>
        <dbReference type="Proteomes" id="UP000184047"/>
    </source>
</evidence>
<protein>
    <submittedName>
        <fullName evidence="1">Uncharacterized protein</fullName>
    </submittedName>
</protein>
<proteinExistence type="predicted"/>
<organism evidence="1 2">
    <name type="scientific">Chryseobacterium oranimense</name>
    <dbReference type="NCBI Taxonomy" id="421058"/>
    <lineage>
        <taxon>Bacteria</taxon>
        <taxon>Pseudomonadati</taxon>
        <taxon>Bacteroidota</taxon>
        <taxon>Flavobacteriia</taxon>
        <taxon>Flavobacteriales</taxon>
        <taxon>Weeksellaceae</taxon>
        <taxon>Chryseobacterium group</taxon>
        <taxon>Chryseobacterium</taxon>
    </lineage>
</organism>
<dbReference type="Proteomes" id="UP000184047">
    <property type="component" value="Unassembled WGS sequence"/>
</dbReference>
<dbReference type="EMBL" id="FQWT01000008">
    <property type="protein sequence ID" value="SHH89774.1"/>
    <property type="molecule type" value="Genomic_DNA"/>
</dbReference>